<keyword evidence="1" id="KW-0813">Transport</keyword>
<dbReference type="GO" id="GO:0015813">
    <property type="term" value="P:L-glutamate transmembrane transport"/>
    <property type="evidence" value="ECO:0007669"/>
    <property type="project" value="UniProtKB-UniRule"/>
</dbReference>
<dbReference type="NCBIfam" id="TIGR00210">
    <property type="entry name" value="gltS"/>
    <property type="match status" value="1"/>
</dbReference>
<feature type="transmembrane region" description="Helical" evidence="1">
    <location>
        <begin position="248"/>
        <end position="265"/>
    </location>
</feature>
<comment type="similarity">
    <text evidence="1">Belongs to the glutamate:Na(+) symporter (ESS) (TC 2.A.27) family.</text>
</comment>
<evidence type="ECO:0000313" key="4">
    <source>
        <dbReference type="Proteomes" id="UP000284416"/>
    </source>
</evidence>
<feature type="transmembrane region" description="Helical" evidence="1">
    <location>
        <begin position="306"/>
        <end position="329"/>
    </location>
</feature>
<feature type="transmembrane region" description="Helical" evidence="1">
    <location>
        <begin position="95"/>
        <end position="120"/>
    </location>
</feature>
<feature type="transmembrane region" description="Helical" evidence="1">
    <location>
        <begin position="157"/>
        <end position="180"/>
    </location>
</feature>
<name>A0A417YSN1_9BACI</name>
<comment type="caution">
    <text evidence="3">The sequence shown here is derived from an EMBL/GenBank/DDBJ whole genome shotgun (WGS) entry which is preliminary data.</text>
</comment>
<dbReference type="GO" id="GO:0005886">
    <property type="term" value="C:plasma membrane"/>
    <property type="evidence" value="ECO:0007669"/>
    <property type="project" value="UniProtKB-SubCell"/>
</dbReference>
<keyword evidence="1" id="KW-0739">Sodium transport</keyword>
<dbReference type="AlphaFoldDB" id="A0A417YSN1"/>
<feature type="transmembrane region" description="Helical" evidence="1">
    <location>
        <begin position="336"/>
        <end position="353"/>
    </location>
</feature>
<comment type="subcellular location">
    <subcellularLocation>
        <location evidence="1">Cell membrane</location>
        <topology evidence="1">Multi-pass membrane protein</topology>
    </subcellularLocation>
</comment>
<dbReference type="EMBL" id="QWEG01000008">
    <property type="protein sequence ID" value="RHW39004.1"/>
    <property type="molecule type" value="Genomic_DNA"/>
</dbReference>
<keyword evidence="1" id="KW-0915">Sodium</keyword>
<dbReference type="Pfam" id="PF03616">
    <property type="entry name" value="Glt_symporter"/>
    <property type="match status" value="1"/>
</dbReference>
<protein>
    <recommendedName>
        <fullName evidence="1 2">Sodium/glutamate symporter</fullName>
    </recommendedName>
</protein>
<keyword evidence="1" id="KW-0769">Symport</keyword>
<dbReference type="RefSeq" id="WP_118921337.1">
    <property type="nucleotide sequence ID" value="NZ_QWEG01000008.1"/>
</dbReference>
<proteinExistence type="inferred from homology"/>
<keyword evidence="1" id="KW-0472">Membrane</keyword>
<accession>A0A417YSN1</accession>
<keyword evidence="1" id="KW-0029">Amino-acid transport</keyword>
<feature type="transmembrane region" description="Helical" evidence="1">
    <location>
        <begin position="219"/>
        <end position="236"/>
    </location>
</feature>
<keyword evidence="1" id="KW-0812">Transmembrane</keyword>
<keyword evidence="4" id="KW-1185">Reference proteome</keyword>
<organism evidence="3 4">
    <name type="scientific">Neobacillus notoginsengisoli</name>
    <dbReference type="NCBI Taxonomy" id="1578198"/>
    <lineage>
        <taxon>Bacteria</taxon>
        <taxon>Bacillati</taxon>
        <taxon>Bacillota</taxon>
        <taxon>Bacilli</taxon>
        <taxon>Bacillales</taxon>
        <taxon>Bacillaceae</taxon>
        <taxon>Neobacillus</taxon>
    </lineage>
</organism>
<evidence type="ECO:0000313" key="3">
    <source>
        <dbReference type="EMBL" id="RHW39004.1"/>
    </source>
</evidence>
<feature type="transmembrane region" description="Helical" evidence="1">
    <location>
        <begin position="277"/>
        <end position="300"/>
    </location>
</feature>
<reference evidence="3 4" key="1">
    <citation type="journal article" date="2017" name="Int. J. Syst. Evol. Microbiol.">
        <title>Bacillus notoginsengisoli sp. nov., a novel bacterium isolated from the rhizosphere of Panax notoginseng.</title>
        <authorList>
            <person name="Zhang M.Y."/>
            <person name="Cheng J."/>
            <person name="Cai Y."/>
            <person name="Zhang T.Y."/>
            <person name="Wu Y.Y."/>
            <person name="Manikprabhu D."/>
            <person name="Li W.J."/>
            <person name="Zhang Y.X."/>
        </authorList>
    </citation>
    <scope>NUCLEOTIDE SEQUENCE [LARGE SCALE GENOMIC DNA]</scope>
    <source>
        <strain evidence="3 4">JCM 30743</strain>
    </source>
</reference>
<feature type="transmembrane region" description="Helical" evidence="1">
    <location>
        <begin position="65"/>
        <end position="88"/>
    </location>
</feature>
<comment type="function">
    <text evidence="1">Catalyzes the sodium-dependent transport of glutamate.</text>
</comment>
<dbReference type="Proteomes" id="UP000284416">
    <property type="component" value="Unassembled WGS sequence"/>
</dbReference>
<feature type="transmembrane region" description="Helical" evidence="1">
    <location>
        <begin position="373"/>
        <end position="400"/>
    </location>
</feature>
<dbReference type="OrthoDB" id="4921038at2"/>
<keyword evidence="1" id="KW-1133">Transmembrane helix</keyword>
<feature type="transmembrane region" description="Helical" evidence="1">
    <location>
        <begin position="34"/>
        <end position="53"/>
    </location>
</feature>
<evidence type="ECO:0000256" key="1">
    <source>
        <dbReference type="HAMAP-Rule" id="MF_02062"/>
    </source>
</evidence>
<evidence type="ECO:0000256" key="2">
    <source>
        <dbReference type="NCBIfam" id="TIGR00210"/>
    </source>
</evidence>
<dbReference type="InterPro" id="IPR004445">
    <property type="entry name" value="GltS"/>
</dbReference>
<dbReference type="GO" id="GO:0015501">
    <property type="term" value="F:glutamate:sodium symporter activity"/>
    <property type="evidence" value="ECO:0007669"/>
    <property type="project" value="UniProtKB-UniRule"/>
</dbReference>
<keyword evidence="1" id="KW-1003">Cell membrane</keyword>
<sequence length="401" mass="42620">MNWELDQITTLFLAVALLLAGGWLIKNLTILKRFCIPAPVVGGLLFAILVTISRQTGMLDITLDTSLQSLFMLAFFTTVGLGASFQLVRLGGKLLIIYWLACGFLALAQSVIGISLATVLGLEPLLGVMMGAVSMEGGHGAATAFGGTLEELGVDSALSVGLAASTFGLIAGGLVGGPTVKYLITKYKLKPNEIEVKEEIADENENGIPSSSEVNSQNFMVQVLIITFCMAFGSYLGELFSKTTGFVLPSYVGAMFVAVIVRNILDRVNEEIVNMNGINLIGDITLGIFLSMALMSIKLWELADLALPMFVIVFAQVVFIVLLGVFVLFRLLGKDYDAAVMVAGFTGHGLGATPNAMANMSAITGQFGPSRKAFLIVPIVGAFLIDVFAMPIIITSINLLK</sequence>
<dbReference type="PANTHER" id="PTHR36178:SF1">
    <property type="entry name" value="SODIUM_GLUTAMATE SYMPORTER"/>
    <property type="match status" value="1"/>
</dbReference>
<keyword evidence="1" id="KW-0406">Ion transport</keyword>
<gene>
    <name evidence="3" type="primary">gltS</name>
    <name evidence="3" type="ORF">D1B31_13650</name>
</gene>
<dbReference type="PANTHER" id="PTHR36178">
    <property type="entry name" value="SLR0625 PROTEIN"/>
    <property type="match status" value="1"/>
</dbReference>
<feature type="transmembrane region" description="Helical" evidence="1">
    <location>
        <begin position="6"/>
        <end position="25"/>
    </location>
</feature>
<dbReference type="HAMAP" id="MF_02062">
    <property type="entry name" value="GltS"/>
    <property type="match status" value="1"/>
</dbReference>